<protein>
    <submittedName>
        <fullName evidence="1">Haloacetate dehalogenase</fullName>
    </submittedName>
</protein>
<dbReference type="Proteomes" id="UP000198850">
    <property type="component" value="Unassembled WGS sequence"/>
</dbReference>
<proteinExistence type="predicted"/>
<reference evidence="1 2" key="1">
    <citation type="submission" date="2016-10" db="EMBL/GenBank/DDBJ databases">
        <authorList>
            <person name="de Groot N.N."/>
        </authorList>
    </citation>
    <scope>NUCLEOTIDE SEQUENCE [LARGE SCALE GENOMIC DNA]</scope>
    <source>
        <strain evidence="1 2">DSM 19033</strain>
    </source>
</reference>
<organism evidence="1 2">
    <name type="scientific">Pedobacter hartonius</name>
    <dbReference type="NCBI Taxonomy" id="425514"/>
    <lineage>
        <taxon>Bacteria</taxon>
        <taxon>Pseudomonadati</taxon>
        <taxon>Bacteroidota</taxon>
        <taxon>Sphingobacteriia</taxon>
        <taxon>Sphingobacteriales</taxon>
        <taxon>Sphingobacteriaceae</taxon>
        <taxon>Pedobacter</taxon>
    </lineage>
</organism>
<dbReference type="STRING" id="425514.SAMN05443550_104237"/>
<dbReference type="InterPro" id="IPR029058">
    <property type="entry name" value="AB_hydrolase_fold"/>
</dbReference>
<evidence type="ECO:0000313" key="2">
    <source>
        <dbReference type="Proteomes" id="UP000198850"/>
    </source>
</evidence>
<evidence type="ECO:0000313" key="1">
    <source>
        <dbReference type="EMBL" id="SEA65103.1"/>
    </source>
</evidence>
<keyword evidence="2" id="KW-1185">Reference proteome</keyword>
<dbReference type="EMBL" id="FNRA01000004">
    <property type="protein sequence ID" value="SEA65103.1"/>
    <property type="molecule type" value="Genomic_DNA"/>
</dbReference>
<dbReference type="SUPFAM" id="SSF53474">
    <property type="entry name" value="alpha/beta-Hydrolases"/>
    <property type="match status" value="1"/>
</dbReference>
<dbReference type="OrthoDB" id="9773293at2"/>
<gene>
    <name evidence="1" type="ORF">SAMN05443550_104237</name>
</gene>
<dbReference type="RefSeq" id="WP_090556367.1">
    <property type="nucleotide sequence ID" value="NZ_FNRA01000004.1"/>
</dbReference>
<sequence>MVSRTFAFAEDYRAGLDLAHDLKDFQEGKKITCPALVIWGKDFLGSLKEDPVSVWRRSFIPECTVAEVPGGHFVAEENPVQVLAALREFLLQVN</sequence>
<name>A0A1H4CXB1_9SPHI</name>
<accession>A0A1H4CXB1</accession>
<dbReference type="AlphaFoldDB" id="A0A1H4CXB1"/>
<dbReference type="Gene3D" id="3.40.50.1820">
    <property type="entry name" value="alpha/beta hydrolase"/>
    <property type="match status" value="1"/>
</dbReference>